<organism evidence="4 5">
    <name type="scientific">Sorghum bicolor</name>
    <name type="common">Sorghum</name>
    <name type="synonym">Sorghum vulgare</name>
    <dbReference type="NCBI Taxonomy" id="4558"/>
    <lineage>
        <taxon>Eukaryota</taxon>
        <taxon>Viridiplantae</taxon>
        <taxon>Streptophyta</taxon>
        <taxon>Embryophyta</taxon>
        <taxon>Tracheophyta</taxon>
        <taxon>Spermatophyta</taxon>
        <taxon>Magnoliopsida</taxon>
        <taxon>Liliopsida</taxon>
        <taxon>Poales</taxon>
        <taxon>Poaceae</taxon>
        <taxon>PACMAD clade</taxon>
        <taxon>Panicoideae</taxon>
        <taxon>Andropogonodae</taxon>
        <taxon>Andropogoneae</taxon>
        <taxon>Sorghinae</taxon>
        <taxon>Sorghum</taxon>
    </lineage>
</organism>
<comment type="similarity">
    <text evidence="1">Belongs to the TFP11/STIP family.</text>
</comment>
<sequence length="541" mass="59551">MAADDWRYATNRREADERGYAGDNRRAAWAQWGTGQNSASAHRGGEDGLRQSGARPPPKRRHGAGDLPKPVHFVSAAVSSSDEHGDSRNPAPSSSVDPARQATSPPPEPGSLASNPVVAHMMKRMNYKEGTGLGRHGQGIIAPIEVALRPKNAGLGSVERPIIGGADGLPPPSDENWPKWDEAGGGARKRKRDLDVIVDDDKILARRLEESAAEAVVRVQKALARAARWSSSTSSGLRSGDDDMAAATITKAMKWVQEESASGTLTTGKLIREFRALKEKCPREYATYRLADTARAIVAPLLRAVFQQRWEPLEDPSRGLEAVTTLKDILLDDGSAVSPYGALVDDVVVGRALASAAETWEAKDPEPMIRFLDTWGDALPLPAIQRLLEQVVMPKLSAAVELWEPRWEPEPCHVWVQRWIPLLGRWLEPLYVTVRRKLGKALLGWHTARALADYDMVSPWKDAFGPEAWEEFVGRHVVPYLRHGLRALRVRPPKQDDGGFAGVVSSPPKDPCLSITPISLSVYANKFNLFWLIHLNPNWFT</sequence>
<dbReference type="InterPro" id="IPR000467">
    <property type="entry name" value="G_patch_dom"/>
</dbReference>
<dbReference type="AlphaFoldDB" id="A0A921QQP9"/>
<dbReference type="InterPro" id="IPR045211">
    <property type="entry name" value="TFP11/STIP/Ntr1"/>
</dbReference>
<dbReference type="Pfam" id="PF01585">
    <property type="entry name" value="G-patch"/>
    <property type="match status" value="1"/>
</dbReference>
<evidence type="ECO:0000256" key="1">
    <source>
        <dbReference type="ARBA" id="ARBA00010900"/>
    </source>
</evidence>
<feature type="region of interest" description="Disordered" evidence="2">
    <location>
        <begin position="1"/>
        <end position="114"/>
    </location>
</feature>
<proteinExistence type="inferred from homology"/>
<name>A0A921QQP9_SORBI</name>
<dbReference type="GO" id="GO:0003676">
    <property type="term" value="F:nucleic acid binding"/>
    <property type="evidence" value="ECO:0007669"/>
    <property type="project" value="InterPro"/>
</dbReference>
<feature type="domain" description="G-patch" evidence="3">
    <location>
        <begin position="114"/>
        <end position="160"/>
    </location>
</feature>
<dbReference type="PANTHER" id="PTHR23329">
    <property type="entry name" value="TUFTELIN-INTERACTING PROTEIN 11-RELATED"/>
    <property type="match status" value="1"/>
</dbReference>
<feature type="region of interest" description="Disordered" evidence="2">
    <location>
        <begin position="166"/>
        <end position="186"/>
    </location>
</feature>
<dbReference type="InterPro" id="IPR022783">
    <property type="entry name" value="GCFC_dom"/>
</dbReference>
<evidence type="ECO:0000313" key="5">
    <source>
        <dbReference type="Proteomes" id="UP000807115"/>
    </source>
</evidence>
<feature type="compositionally biased region" description="Basic and acidic residues" evidence="2">
    <location>
        <begin position="1"/>
        <end position="26"/>
    </location>
</feature>
<protein>
    <recommendedName>
        <fullName evidence="3">G-patch domain-containing protein</fullName>
    </recommendedName>
</protein>
<dbReference type="Proteomes" id="UP000807115">
    <property type="component" value="Chromosome 6"/>
</dbReference>
<dbReference type="EMBL" id="CM027685">
    <property type="protein sequence ID" value="KAG0526613.1"/>
    <property type="molecule type" value="Genomic_DNA"/>
</dbReference>
<reference evidence="4" key="2">
    <citation type="submission" date="2020-10" db="EMBL/GenBank/DDBJ databases">
        <authorList>
            <person name="Cooper E.A."/>
            <person name="Brenton Z.W."/>
            <person name="Flinn B.S."/>
            <person name="Jenkins J."/>
            <person name="Shu S."/>
            <person name="Flowers D."/>
            <person name="Luo F."/>
            <person name="Wang Y."/>
            <person name="Xia P."/>
            <person name="Barry K."/>
            <person name="Daum C."/>
            <person name="Lipzen A."/>
            <person name="Yoshinaga Y."/>
            <person name="Schmutz J."/>
            <person name="Saski C."/>
            <person name="Vermerris W."/>
            <person name="Kresovich S."/>
        </authorList>
    </citation>
    <scope>NUCLEOTIDE SEQUENCE</scope>
</reference>
<reference evidence="4" key="1">
    <citation type="journal article" date="2019" name="BMC Genomics">
        <title>A new reference genome for Sorghum bicolor reveals high levels of sequence similarity between sweet and grain genotypes: implications for the genetics of sugar metabolism.</title>
        <authorList>
            <person name="Cooper E.A."/>
            <person name="Brenton Z.W."/>
            <person name="Flinn B.S."/>
            <person name="Jenkins J."/>
            <person name="Shu S."/>
            <person name="Flowers D."/>
            <person name="Luo F."/>
            <person name="Wang Y."/>
            <person name="Xia P."/>
            <person name="Barry K."/>
            <person name="Daum C."/>
            <person name="Lipzen A."/>
            <person name="Yoshinaga Y."/>
            <person name="Schmutz J."/>
            <person name="Saski C."/>
            <person name="Vermerris W."/>
            <person name="Kresovich S."/>
        </authorList>
    </citation>
    <scope>NUCLEOTIDE SEQUENCE</scope>
</reference>
<dbReference type="PANTHER" id="PTHR23329:SF16">
    <property type="entry name" value="G-PATCH DOMAIN-CONTAINING PROTEIN"/>
    <property type="match status" value="1"/>
</dbReference>
<dbReference type="PROSITE" id="PS50174">
    <property type="entry name" value="G_PATCH"/>
    <property type="match status" value="1"/>
</dbReference>
<evidence type="ECO:0000313" key="4">
    <source>
        <dbReference type="EMBL" id="KAG0526613.1"/>
    </source>
</evidence>
<evidence type="ECO:0000259" key="3">
    <source>
        <dbReference type="PROSITE" id="PS50174"/>
    </source>
</evidence>
<dbReference type="GO" id="GO:0000390">
    <property type="term" value="P:spliceosomal complex disassembly"/>
    <property type="evidence" value="ECO:0007669"/>
    <property type="project" value="InterPro"/>
</dbReference>
<dbReference type="SMART" id="SM00443">
    <property type="entry name" value="G_patch"/>
    <property type="match status" value="1"/>
</dbReference>
<evidence type="ECO:0000256" key="2">
    <source>
        <dbReference type="SAM" id="MobiDB-lite"/>
    </source>
</evidence>
<accession>A0A921QQP9</accession>
<gene>
    <name evidence="4" type="ORF">BDA96_06G160400</name>
</gene>
<dbReference type="Pfam" id="PF07842">
    <property type="entry name" value="GCFC"/>
    <property type="match status" value="1"/>
</dbReference>
<comment type="caution">
    <text evidence="4">The sequence shown here is derived from an EMBL/GenBank/DDBJ whole genome shotgun (WGS) entry which is preliminary data.</text>
</comment>